<dbReference type="Pfam" id="PF05193">
    <property type="entry name" value="Peptidase_M16_C"/>
    <property type="match status" value="1"/>
</dbReference>
<evidence type="ECO:0000313" key="3">
    <source>
        <dbReference type="Proteomes" id="UP000327111"/>
    </source>
</evidence>
<gene>
    <name evidence="2" type="ORF">PS854_02950</name>
</gene>
<evidence type="ECO:0000313" key="2">
    <source>
        <dbReference type="EMBL" id="VVP04033.1"/>
    </source>
</evidence>
<dbReference type="PANTHER" id="PTHR43690">
    <property type="entry name" value="NARDILYSIN"/>
    <property type="match status" value="1"/>
</dbReference>
<dbReference type="AlphaFoldDB" id="A0A5E7KVH4"/>
<dbReference type="Gene3D" id="3.30.830.10">
    <property type="entry name" value="Metalloenzyme, LuxS/M16 peptidase-like"/>
    <property type="match status" value="2"/>
</dbReference>
<dbReference type="Proteomes" id="UP000327111">
    <property type="component" value="Unassembled WGS sequence"/>
</dbReference>
<feature type="domain" description="Peptidase M16 C-terminal" evidence="1">
    <location>
        <begin position="159"/>
        <end position="330"/>
    </location>
</feature>
<dbReference type="InterPro" id="IPR007863">
    <property type="entry name" value="Peptidase_M16_C"/>
</dbReference>
<dbReference type="InterPro" id="IPR050626">
    <property type="entry name" value="Peptidase_M16"/>
</dbReference>
<dbReference type="SUPFAM" id="SSF63411">
    <property type="entry name" value="LuxS/MPP-like metallohydrolase"/>
    <property type="match status" value="2"/>
</dbReference>
<proteinExistence type="predicted"/>
<dbReference type="GO" id="GO:0046872">
    <property type="term" value="F:metal ion binding"/>
    <property type="evidence" value="ECO:0007669"/>
    <property type="project" value="InterPro"/>
</dbReference>
<accession>A0A5E7KVH4</accession>
<protein>
    <recommendedName>
        <fullName evidence="1">Peptidase M16 C-terminal domain-containing protein</fullName>
    </recommendedName>
</protein>
<dbReference type="RefSeq" id="WP_150734144.1">
    <property type="nucleotide sequence ID" value="NZ_CABVIF010000005.1"/>
</dbReference>
<evidence type="ECO:0000259" key="1">
    <source>
        <dbReference type="Pfam" id="PF05193"/>
    </source>
</evidence>
<dbReference type="PANTHER" id="PTHR43690:SF17">
    <property type="entry name" value="PROTEIN YHJJ"/>
    <property type="match status" value="1"/>
</dbReference>
<dbReference type="InterPro" id="IPR011249">
    <property type="entry name" value="Metalloenz_LuxS/M16"/>
</dbReference>
<reference evidence="2 3" key="1">
    <citation type="submission" date="2019-09" db="EMBL/GenBank/DDBJ databases">
        <authorList>
            <person name="Chandra G."/>
            <person name="Truman W A."/>
        </authorList>
    </citation>
    <scope>NUCLEOTIDE SEQUENCE [LARGE SCALE GENOMIC DNA]</scope>
    <source>
        <strain evidence="2">PS854</strain>
    </source>
</reference>
<sequence>MPIASQTSSVKEFTLDNGFQIIINHDNEQTNLWLHLSYFVSRRNEIPESAGINDTLIRALGNERPSKESIRLYDDHTLFTEVFAPAELDKALRQHAAIMTTPIITDDSLQKVVRWTNDIRHEADLFISNHSIPLEVAKLLFPQTRYSHFETTVASLARLDVEKLKTWHEQWYAPNNARLVISGNMNAEDVLLLVQKHFADIPRKTIEDTLFTRELAEPGKRHVELRKNTEVPVAITAFNLSDSKSLYENPKDISALTLIKELVTEYFYLLPDGYGAALNLENRDAAVFYCSVTGLSPEQSPDQLERGLHAYLEKLKHTPISMESLNRAQESRLASRAELEAEPWWFGYFLNHLASMGLTDIDLVQQRQNLLNVTPNDIQKFANTYFTERRMTTAHIFPIDAVRK</sequence>
<organism evidence="2 3">
    <name type="scientific">Pseudomonas fluorescens</name>
    <dbReference type="NCBI Taxonomy" id="294"/>
    <lineage>
        <taxon>Bacteria</taxon>
        <taxon>Pseudomonadati</taxon>
        <taxon>Pseudomonadota</taxon>
        <taxon>Gammaproteobacteria</taxon>
        <taxon>Pseudomonadales</taxon>
        <taxon>Pseudomonadaceae</taxon>
        <taxon>Pseudomonas</taxon>
    </lineage>
</organism>
<name>A0A5E7KVH4_PSEFL</name>
<dbReference type="EMBL" id="CABVIF010000005">
    <property type="protein sequence ID" value="VVP04033.1"/>
    <property type="molecule type" value="Genomic_DNA"/>
</dbReference>